<comment type="caution">
    <text evidence="2">The sequence shown here is derived from an EMBL/GenBank/DDBJ whole genome shotgun (WGS) entry which is preliminary data.</text>
</comment>
<proteinExistence type="predicted"/>
<sequence>MPSIHATTVAIDDRGVLLTGPSGSGKSDLALRLIEAGAELVADDRTSIEESNGALLASAPAPLVGLLEVRGVGLIQLPHRDHVPVALVVDLDPASGPVPRLPEESQSRVLNGVSLPCLRLNPFEASAPTKVRAALTYGLGVRTG</sequence>
<keyword evidence="3" id="KW-1185">Reference proteome</keyword>
<dbReference type="Proteomes" id="UP000539372">
    <property type="component" value="Unassembled WGS sequence"/>
</dbReference>
<dbReference type="PANTHER" id="PTHR30305">
    <property type="entry name" value="PROTEIN YJDM-RELATED"/>
    <property type="match status" value="1"/>
</dbReference>
<dbReference type="InterPro" id="IPR027417">
    <property type="entry name" value="P-loop_NTPase"/>
</dbReference>
<dbReference type="GO" id="GO:0006109">
    <property type="term" value="P:regulation of carbohydrate metabolic process"/>
    <property type="evidence" value="ECO:0007669"/>
    <property type="project" value="InterPro"/>
</dbReference>
<dbReference type="InterPro" id="IPR011104">
    <property type="entry name" value="Hpr_kin/Pase_C"/>
</dbReference>
<dbReference type="EMBL" id="JABBNT010000004">
    <property type="protein sequence ID" value="NMM45808.1"/>
    <property type="molecule type" value="Genomic_DNA"/>
</dbReference>
<name>A0A7Y0E234_9PROT</name>
<evidence type="ECO:0000313" key="3">
    <source>
        <dbReference type="Proteomes" id="UP000539372"/>
    </source>
</evidence>
<organism evidence="2 3">
    <name type="scientific">Pacificispira spongiicola</name>
    <dbReference type="NCBI Taxonomy" id="2729598"/>
    <lineage>
        <taxon>Bacteria</taxon>
        <taxon>Pseudomonadati</taxon>
        <taxon>Pseudomonadota</taxon>
        <taxon>Alphaproteobacteria</taxon>
        <taxon>Rhodospirillales</taxon>
        <taxon>Rhodospirillaceae</taxon>
        <taxon>Pacificispira</taxon>
    </lineage>
</organism>
<accession>A0A7Y0E234</accession>
<dbReference type="GO" id="GO:0000155">
    <property type="term" value="F:phosphorelay sensor kinase activity"/>
    <property type="evidence" value="ECO:0007669"/>
    <property type="project" value="InterPro"/>
</dbReference>
<evidence type="ECO:0000313" key="2">
    <source>
        <dbReference type="EMBL" id="NMM45808.1"/>
    </source>
</evidence>
<dbReference type="RefSeq" id="WP_169626188.1">
    <property type="nucleotide sequence ID" value="NZ_JABBNT010000004.1"/>
</dbReference>
<dbReference type="Gene3D" id="3.40.50.300">
    <property type="entry name" value="P-loop containing nucleotide triphosphate hydrolases"/>
    <property type="match status" value="1"/>
</dbReference>
<gene>
    <name evidence="2" type="ORF">HH303_15030</name>
</gene>
<dbReference type="GO" id="GO:0005524">
    <property type="term" value="F:ATP binding"/>
    <property type="evidence" value="ECO:0007669"/>
    <property type="project" value="InterPro"/>
</dbReference>
<dbReference type="SUPFAM" id="SSF53795">
    <property type="entry name" value="PEP carboxykinase-like"/>
    <property type="match status" value="1"/>
</dbReference>
<dbReference type="AlphaFoldDB" id="A0A7Y0E234"/>
<dbReference type="Pfam" id="PF07475">
    <property type="entry name" value="Hpr_kinase_C"/>
    <property type="match status" value="1"/>
</dbReference>
<dbReference type="CDD" id="cd01918">
    <property type="entry name" value="HprK_C"/>
    <property type="match status" value="1"/>
</dbReference>
<protein>
    <recommendedName>
        <fullName evidence="1">HPr kinase/phosphorylase C-terminal domain-containing protein</fullName>
    </recommendedName>
</protein>
<reference evidence="2 3" key="1">
    <citation type="submission" date="2020-04" db="EMBL/GenBank/DDBJ databases">
        <title>Rhodospirillaceae bacterium KN72 isolated from deep sea.</title>
        <authorList>
            <person name="Zhang D.-C."/>
        </authorList>
    </citation>
    <scope>NUCLEOTIDE SEQUENCE [LARGE SCALE GENOMIC DNA]</scope>
    <source>
        <strain evidence="2 3">KN72</strain>
    </source>
</reference>
<dbReference type="PANTHER" id="PTHR30305:SF1">
    <property type="entry name" value="HPR KINASE_PHOSPHORYLASE"/>
    <property type="match status" value="1"/>
</dbReference>
<feature type="domain" description="HPr kinase/phosphorylase C-terminal" evidence="1">
    <location>
        <begin position="3"/>
        <end position="91"/>
    </location>
</feature>
<evidence type="ECO:0000259" key="1">
    <source>
        <dbReference type="Pfam" id="PF07475"/>
    </source>
</evidence>